<dbReference type="AlphaFoldDB" id="A0A448VQ56"/>
<keyword evidence="1" id="KW-1133">Transmembrane helix</keyword>
<dbReference type="RefSeq" id="WP_004283585.1">
    <property type="nucleotide sequence ID" value="NZ_CAUJRG010000005.1"/>
</dbReference>
<dbReference type="OrthoDB" id="8606673at2"/>
<keyword evidence="1" id="KW-0472">Membrane</keyword>
<evidence type="ECO:0000256" key="1">
    <source>
        <dbReference type="SAM" id="Phobius"/>
    </source>
</evidence>
<feature type="transmembrane region" description="Helical" evidence="1">
    <location>
        <begin position="12"/>
        <end position="33"/>
    </location>
</feature>
<dbReference type="Proteomes" id="UP000272771">
    <property type="component" value="Chromosome"/>
</dbReference>
<accession>A0A448VQ56</accession>
<dbReference type="KEGG" id="nwe:SAMEA3174300_0386"/>
<dbReference type="STRING" id="28091.SAMEA3174300_00386"/>
<keyword evidence="1" id="KW-0812">Transmembrane</keyword>
<protein>
    <submittedName>
        <fullName evidence="2">Uncharacterized protein</fullName>
    </submittedName>
</protein>
<name>A0A448VQ56_9NEIS</name>
<dbReference type="EMBL" id="LR134533">
    <property type="protein sequence ID" value="VEJ51920.1"/>
    <property type="molecule type" value="Genomic_DNA"/>
</dbReference>
<keyword evidence="3" id="KW-1185">Reference proteome</keyword>
<reference evidence="2 3" key="1">
    <citation type="submission" date="2018-12" db="EMBL/GenBank/DDBJ databases">
        <authorList>
            <consortium name="Pathogen Informatics"/>
        </authorList>
    </citation>
    <scope>NUCLEOTIDE SEQUENCE [LARGE SCALE GENOMIC DNA]</scope>
    <source>
        <strain evidence="2 3">NCTC12742</strain>
    </source>
</reference>
<evidence type="ECO:0000313" key="3">
    <source>
        <dbReference type="Proteomes" id="UP000272771"/>
    </source>
</evidence>
<sequence>MNQEKIRKHTRYAYLCIALMLLAFAVFIALSLWPSENGAASRLLFARMVLYVLLFFAVLGGIFSVRVAWLRKQKP</sequence>
<proteinExistence type="predicted"/>
<evidence type="ECO:0000313" key="2">
    <source>
        <dbReference type="EMBL" id="VEJ51920.1"/>
    </source>
</evidence>
<organism evidence="2 3">
    <name type="scientific">Neisseria weaveri</name>
    <dbReference type="NCBI Taxonomy" id="28091"/>
    <lineage>
        <taxon>Bacteria</taxon>
        <taxon>Pseudomonadati</taxon>
        <taxon>Pseudomonadota</taxon>
        <taxon>Betaproteobacteria</taxon>
        <taxon>Neisseriales</taxon>
        <taxon>Neisseriaceae</taxon>
        <taxon>Neisseria</taxon>
    </lineage>
</organism>
<feature type="transmembrane region" description="Helical" evidence="1">
    <location>
        <begin position="45"/>
        <end position="69"/>
    </location>
</feature>
<gene>
    <name evidence="2" type="ORF">NCTC12742_01829</name>
</gene>